<evidence type="ECO:0000256" key="6">
    <source>
        <dbReference type="ARBA" id="ARBA00022840"/>
    </source>
</evidence>
<evidence type="ECO:0000256" key="2">
    <source>
        <dbReference type="ARBA" id="ARBA00022527"/>
    </source>
</evidence>
<proteinExistence type="predicted"/>
<gene>
    <name evidence="11" type="ORF">GSPATT00032564001</name>
</gene>
<dbReference type="Gene3D" id="3.30.200.20">
    <property type="entry name" value="Phosphorylase Kinase, domain 1"/>
    <property type="match status" value="1"/>
</dbReference>
<keyword evidence="6 9" id="KW-0067">ATP-binding</keyword>
<dbReference type="InParanoid" id="A0BVZ5"/>
<dbReference type="OMA" id="MTPGPRI"/>
<protein>
    <recommendedName>
        <fullName evidence="1">non-specific serine/threonine protein kinase</fullName>
        <ecNumber evidence="1">2.7.11.1</ecNumber>
    </recommendedName>
</protein>
<dbReference type="KEGG" id="ptm:GSPATT00032564001"/>
<organism evidence="11 12">
    <name type="scientific">Paramecium tetraurelia</name>
    <dbReference type="NCBI Taxonomy" id="5888"/>
    <lineage>
        <taxon>Eukaryota</taxon>
        <taxon>Sar</taxon>
        <taxon>Alveolata</taxon>
        <taxon>Ciliophora</taxon>
        <taxon>Intramacronucleata</taxon>
        <taxon>Oligohymenophorea</taxon>
        <taxon>Peniculida</taxon>
        <taxon>Parameciidae</taxon>
        <taxon>Paramecium</taxon>
    </lineage>
</organism>
<feature type="binding site" evidence="9">
    <location>
        <position position="291"/>
    </location>
    <ligand>
        <name>ATP</name>
        <dbReference type="ChEBI" id="CHEBI:30616"/>
    </ligand>
</feature>
<sequence>MNNNKLNLLEVLRKKRLEQQNEQVPKTPPILKQKSKEDIRKYLLQNPKTNLISLFKKKRDDDNTPCTRQKLLKFYDSQGRSSILSPICAANHIQQKSVSDESTNALQVLCQSQNRQITIPKRMSLVSSRLQHLNSQTSILESPNEIESFIVGGSNASKLDLDEHFLRIENVDNPRIMRSQSQCQEEAQMAIIPNTLSVPMGKGPRRLQSFSVGDPFRNVINAAEQRRSVRLMRGLSGIHQPKETQILERSRDEAGRKKMNNFVILHELGRGAFGKVRLVYNEIDQSYYAMKIADKNKLKRKLLTKETSAYSLLEQEVAILKKVDHQNVVRLVEVIDDPEERKLYLIMEHVKKGSINSKQYWKSEGVNIDWDEGEKPPKITCEKIRKYLRHFLLGLDYLHNFARIVHRDIKPDNLLIDEFDNLKIADFGVAQMYDSSSADLIQGDVGTKAFLPPEAFKTSQVKGKPADIWAAGITFFMLTQGGHPFPAKNVQQLKEAVSYNEINFSKDTDPDLADFLSCCLKKDARQRHTLEQLMDHPFITMNGEEPLIEQEFSDENFFISENEISKALSKVTIRATVRVFAKLKQKLNQSRQRIKKQQ</sequence>
<dbReference type="FunFam" id="3.30.200.20:FF:000206">
    <property type="entry name" value="Serine/threonine-protein kinase Ssp1"/>
    <property type="match status" value="1"/>
</dbReference>
<dbReference type="GO" id="GO:0004674">
    <property type="term" value="F:protein serine/threonine kinase activity"/>
    <property type="evidence" value="ECO:0000318"/>
    <property type="project" value="GO_Central"/>
</dbReference>
<dbReference type="CDD" id="cd14008">
    <property type="entry name" value="STKc_LKB1_CaMKK"/>
    <property type="match status" value="1"/>
</dbReference>
<accession>A0BVZ5</accession>
<dbReference type="Proteomes" id="UP000000600">
    <property type="component" value="Unassembled WGS sequence"/>
</dbReference>
<dbReference type="GO" id="GO:0005737">
    <property type="term" value="C:cytoplasm"/>
    <property type="evidence" value="ECO:0000318"/>
    <property type="project" value="GO_Central"/>
</dbReference>
<keyword evidence="3" id="KW-0808">Transferase</keyword>
<keyword evidence="12" id="KW-1185">Reference proteome</keyword>
<dbReference type="FunFam" id="1.10.510.10:FF:001443">
    <property type="entry name" value="Uncharacterized protein"/>
    <property type="match status" value="1"/>
</dbReference>
<dbReference type="RefSeq" id="XP_001430110.1">
    <property type="nucleotide sequence ID" value="XM_001430073.1"/>
</dbReference>
<evidence type="ECO:0000256" key="8">
    <source>
        <dbReference type="ARBA" id="ARBA00048679"/>
    </source>
</evidence>
<dbReference type="OrthoDB" id="68483at2759"/>
<dbReference type="InterPro" id="IPR011009">
    <property type="entry name" value="Kinase-like_dom_sf"/>
</dbReference>
<dbReference type="EMBL" id="CT868020">
    <property type="protein sequence ID" value="CAK62712.1"/>
    <property type="molecule type" value="Genomic_DNA"/>
</dbReference>
<keyword evidence="2" id="KW-0723">Serine/threonine-protein kinase</keyword>
<dbReference type="InterPro" id="IPR008271">
    <property type="entry name" value="Ser/Thr_kinase_AS"/>
</dbReference>
<evidence type="ECO:0000256" key="4">
    <source>
        <dbReference type="ARBA" id="ARBA00022741"/>
    </source>
</evidence>
<evidence type="ECO:0000256" key="5">
    <source>
        <dbReference type="ARBA" id="ARBA00022777"/>
    </source>
</evidence>
<evidence type="ECO:0000256" key="7">
    <source>
        <dbReference type="ARBA" id="ARBA00047899"/>
    </source>
</evidence>
<dbReference type="GO" id="GO:0035556">
    <property type="term" value="P:intracellular signal transduction"/>
    <property type="evidence" value="ECO:0000318"/>
    <property type="project" value="GO_Central"/>
</dbReference>
<evidence type="ECO:0000313" key="12">
    <source>
        <dbReference type="Proteomes" id="UP000000600"/>
    </source>
</evidence>
<evidence type="ECO:0000256" key="9">
    <source>
        <dbReference type="PROSITE-ProRule" id="PRU10141"/>
    </source>
</evidence>
<evidence type="ECO:0000256" key="3">
    <source>
        <dbReference type="ARBA" id="ARBA00022679"/>
    </source>
</evidence>
<dbReference type="GeneID" id="5015894"/>
<dbReference type="Pfam" id="PF00069">
    <property type="entry name" value="Pkinase"/>
    <property type="match status" value="1"/>
</dbReference>
<dbReference type="InterPro" id="IPR000719">
    <property type="entry name" value="Prot_kinase_dom"/>
</dbReference>
<dbReference type="PROSITE" id="PS00107">
    <property type="entry name" value="PROTEIN_KINASE_ATP"/>
    <property type="match status" value="1"/>
</dbReference>
<dbReference type="EC" id="2.7.11.1" evidence="1"/>
<evidence type="ECO:0000259" key="10">
    <source>
        <dbReference type="PROSITE" id="PS50011"/>
    </source>
</evidence>
<dbReference type="Gene3D" id="1.10.510.10">
    <property type="entry name" value="Transferase(Phosphotransferase) domain 1"/>
    <property type="match status" value="1"/>
</dbReference>
<dbReference type="GO" id="GO:0005524">
    <property type="term" value="F:ATP binding"/>
    <property type="evidence" value="ECO:0007669"/>
    <property type="project" value="UniProtKB-UniRule"/>
</dbReference>
<dbReference type="PROSITE" id="PS00108">
    <property type="entry name" value="PROTEIN_KINASE_ST"/>
    <property type="match status" value="1"/>
</dbReference>
<reference evidence="11 12" key="1">
    <citation type="journal article" date="2006" name="Nature">
        <title>Global trends of whole-genome duplications revealed by the ciliate Paramecium tetraurelia.</title>
        <authorList>
            <consortium name="Genoscope"/>
            <person name="Aury J.-M."/>
            <person name="Jaillon O."/>
            <person name="Duret L."/>
            <person name="Noel B."/>
            <person name="Jubin C."/>
            <person name="Porcel B.M."/>
            <person name="Segurens B."/>
            <person name="Daubin V."/>
            <person name="Anthouard V."/>
            <person name="Aiach N."/>
            <person name="Arnaiz O."/>
            <person name="Billaut A."/>
            <person name="Beisson J."/>
            <person name="Blanc I."/>
            <person name="Bouhouche K."/>
            <person name="Camara F."/>
            <person name="Duharcourt S."/>
            <person name="Guigo R."/>
            <person name="Gogendeau D."/>
            <person name="Katinka M."/>
            <person name="Keller A.-M."/>
            <person name="Kissmehl R."/>
            <person name="Klotz C."/>
            <person name="Koll F."/>
            <person name="Le Moue A."/>
            <person name="Lepere C."/>
            <person name="Malinsky S."/>
            <person name="Nowacki M."/>
            <person name="Nowak J.K."/>
            <person name="Plattner H."/>
            <person name="Poulain J."/>
            <person name="Ruiz F."/>
            <person name="Serrano V."/>
            <person name="Zagulski M."/>
            <person name="Dessen P."/>
            <person name="Betermier M."/>
            <person name="Weissenbach J."/>
            <person name="Scarpelli C."/>
            <person name="Schachter V."/>
            <person name="Sperling L."/>
            <person name="Meyer E."/>
            <person name="Cohen J."/>
            <person name="Wincker P."/>
        </authorList>
    </citation>
    <scope>NUCLEOTIDE SEQUENCE [LARGE SCALE GENOMIC DNA]</scope>
    <source>
        <strain evidence="11 12">Stock d4-2</strain>
    </source>
</reference>
<dbReference type="PROSITE" id="PS50011">
    <property type="entry name" value="PROTEIN_KINASE_DOM"/>
    <property type="match status" value="1"/>
</dbReference>
<dbReference type="SUPFAM" id="SSF56112">
    <property type="entry name" value="Protein kinase-like (PK-like)"/>
    <property type="match status" value="1"/>
</dbReference>
<keyword evidence="4 9" id="KW-0547">Nucleotide-binding</keyword>
<dbReference type="SMART" id="SM00220">
    <property type="entry name" value="S_TKc"/>
    <property type="match status" value="1"/>
</dbReference>
<evidence type="ECO:0000313" key="11">
    <source>
        <dbReference type="EMBL" id="CAK62712.1"/>
    </source>
</evidence>
<evidence type="ECO:0000256" key="1">
    <source>
        <dbReference type="ARBA" id="ARBA00012513"/>
    </source>
</evidence>
<dbReference type="HOGENOM" id="CLU_462704_0_0_1"/>
<dbReference type="STRING" id="5888.A0BVZ5"/>
<name>A0BVZ5_PARTE</name>
<dbReference type="PANTHER" id="PTHR24346">
    <property type="entry name" value="MAP/MICROTUBULE AFFINITY-REGULATING KINASE"/>
    <property type="match status" value="1"/>
</dbReference>
<dbReference type="InterPro" id="IPR017441">
    <property type="entry name" value="Protein_kinase_ATP_BS"/>
</dbReference>
<dbReference type="AlphaFoldDB" id="A0BVZ5"/>
<dbReference type="PANTHER" id="PTHR24346:SF77">
    <property type="entry name" value="SERINE THREONINE PROTEIN KINASE"/>
    <property type="match status" value="1"/>
</dbReference>
<comment type="catalytic activity">
    <reaction evidence="8">
        <text>L-seryl-[protein] + ATP = O-phospho-L-seryl-[protein] + ADP + H(+)</text>
        <dbReference type="Rhea" id="RHEA:17989"/>
        <dbReference type="Rhea" id="RHEA-COMP:9863"/>
        <dbReference type="Rhea" id="RHEA-COMP:11604"/>
        <dbReference type="ChEBI" id="CHEBI:15378"/>
        <dbReference type="ChEBI" id="CHEBI:29999"/>
        <dbReference type="ChEBI" id="CHEBI:30616"/>
        <dbReference type="ChEBI" id="CHEBI:83421"/>
        <dbReference type="ChEBI" id="CHEBI:456216"/>
        <dbReference type="EC" id="2.7.11.1"/>
    </reaction>
</comment>
<dbReference type="eggNOG" id="KOG0585">
    <property type="taxonomic scope" value="Eukaryota"/>
</dbReference>
<feature type="domain" description="Protein kinase" evidence="10">
    <location>
        <begin position="262"/>
        <end position="539"/>
    </location>
</feature>
<keyword evidence="5" id="KW-0418">Kinase</keyword>
<comment type="catalytic activity">
    <reaction evidence="7">
        <text>L-threonyl-[protein] + ATP = O-phospho-L-threonyl-[protein] + ADP + H(+)</text>
        <dbReference type="Rhea" id="RHEA:46608"/>
        <dbReference type="Rhea" id="RHEA-COMP:11060"/>
        <dbReference type="Rhea" id="RHEA-COMP:11605"/>
        <dbReference type="ChEBI" id="CHEBI:15378"/>
        <dbReference type="ChEBI" id="CHEBI:30013"/>
        <dbReference type="ChEBI" id="CHEBI:30616"/>
        <dbReference type="ChEBI" id="CHEBI:61977"/>
        <dbReference type="ChEBI" id="CHEBI:456216"/>
        <dbReference type="EC" id="2.7.11.1"/>
    </reaction>
</comment>